<evidence type="ECO:0000256" key="2">
    <source>
        <dbReference type="ARBA" id="ARBA00022617"/>
    </source>
</evidence>
<organism evidence="6 7">
    <name type="scientific">Bowmanella dokdonensis</name>
    <dbReference type="NCBI Taxonomy" id="751969"/>
    <lineage>
        <taxon>Bacteria</taxon>
        <taxon>Pseudomonadati</taxon>
        <taxon>Pseudomonadota</taxon>
        <taxon>Gammaproteobacteria</taxon>
        <taxon>Alteromonadales</taxon>
        <taxon>Alteromonadaceae</taxon>
        <taxon>Bowmanella</taxon>
    </lineage>
</organism>
<evidence type="ECO:0000256" key="4">
    <source>
        <dbReference type="ARBA" id="ARBA00023004"/>
    </source>
</evidence>
<keyword evidence="7" id="KW-1185">Reference proteome</keyword>
<protein>
    <submittedName>
        <fullName evidence="6">Group 1 truncated hemoglobin</fullName>
    </submittedName>
</protein>
<dbReference type="InterPro" id="IPR009050">
    <property type="entry name" value="Globin-like_sf"/>
</dbReference>
<keyword evidence="1" id="KW-0813">Transport</keyword>
<dbReference type="Pfam" id="PF01152">
    <property type="entry name" value="Bac_globin"/>
    <property type="match status" value="1"/>
</dbReference>
<proteinExistence type="predicted"/>
<dbReference type="GO" id="GO:0046872">
    <property type="term" value="F:metal ion binding"/>
    <property type="evidence" value="ECO:0007669"/>
    <property type="project" value="UniProtKB-KW"/>
</dbReference>
<comment type="caution">
    <text evidence="6">The sequence shown here is derived from an EMBL/GenBank/DDBJ whole genome shotgun (WGS) entry which is preliminary data.</text>
</comment>
<dbReference type="Gene3D" id="1.10.490.10">
    <property type="entry name" value="Globins"/>
    <property type="match status" value="1"/>
</dbReference>
<evidence type="ECO:0000313" key="6">
    <source>
        <dbReference type="EMBL" id="MBN7826512.1"/>
    </source>
</evidence>
<sequence>MILCLLAGGLMACQNSPQPSLYEEIGGTQTLDKVFGLAVNRIYNDPRLGPHFEGVPRNHLRKMLTEQTCALIGGPCTYTGKSMQESHQERNVTTAEFYAVVEHVQQAMRLIGLSYQQENRVLAALAPLKRDIVYQAGQE</sequence>
<dbReference type="GO" id="GO:0020037">
    <property type="term" value="F:heme binding"/>
    <property type="evidence" value="ECO:0007669"/>
    <property type="project" value="InterPro"/>
</dbReference>
<gene>
    <name evidence="6" type="ORF">J0A66_14850</name>
</gene>
<accession>A0A939DQH0</accession>
<name>A0A939DQH0_9ALTE</name>
<feature type="binding site" description="distal binding residue" evidence="5">
    <location>
        <position position="87"/>
    </location>
    <ligand>
        <name>heme</name>
        <dbReference type="ChEBI" id="CHEBI:30413"/>
    </ligand>
    <ligandPart>
        <name>Fe</name>
        <dbReference type="ChEBI" id="CHEBI:18248"/>
    </ligandPart>
</feature>
<keyword evidence="3 5" id="KW-0479">Metal-binding</keyword>
<evidence type="ECO:0000313" key="7">
    <source>
        <dbReference type="Proteomes" id="UP000664654"/>
    </source>
</evidence>
<reference evidence="6" key="1">
    <citation type="submission" date="2021-03" db="EMBL/GenBank/DDBJ databases">
        <title>novel species isolated from a fishpond in China.</title>
        <authorList>
            <person name="Lu H."/>
            <person name="Cai Z."/>
        </authorList>
    </citation>
    <scope>NUCLEOTIDE SEQUENCE</scope>
    <source>
        <strain evidence="6">JCM 30855</strain>
    </source>
</reference>
<dbReference type="InterPro" id="IPR001486">
    <property type="entry name" value="Hemoglobin_trunc"/>
</dbReference>
<evidence type="ECO:0000256" key="5">
    <source>
        <dbReference type="PIRSR" id="PIRSR601486-1"/>
    </source>
</evidence>
<dbReference type="AlphaFoldDB" id="A0A939DQH0"/>
<dbReference type="SUPFAM" id="SSF46458">
    <property type="entry name" value="Globin-like"/>
    <property type="match status" value="1"/>
</dbReference>
<dbReference type="InterPro" id="IPR012292">
    <property type="entry name" value="Globin/Proto"/>
</dbReference>
<dbReference type="Proteomes" id="UP000664654">
    <property type="component" value="Unassembled WGS sequence"/>
</dbReference>
<evidence type="ECO:0000256" key="3">
    <source>
        <dbReference type="ARBA" id="ARBA00022723"/>
    </source>
</evidence>
<keyword evidence="4 5" id="KW-0408">Iron</keyword>
<dbReference type="EMBL" id="JAFKCV010000008">
    <property type="protein sequence ID" value="MBN7826512.1"/>
    <property type="molecule type" value="Genomic_DNA"/>
</dbReference>
<dbReference type="CDD" id="cd00454">
    <property type="entry name" value="TrHb1_N"/>
    <property type="match status" value="1"/>
</dbReference>
<keyword evidence="2 5" id="KW-0349">Heme</keyword>
<evidence type="ECO:0000256" key="1">
    <source>
        <dbReference type="ARBA" id="ARBA00022448"/>
    </source>
</evidence>
<dbReference type="GO" id="GO:0019825">
    <property type="term" value="F:oxygen binding"/>
    <property type="evidence" value="ECO:0007669"/>
    <property type="project" value="InterPro"/>
</dbReference>